<evidence type="ECO:0000256" key="4">
    <source>
        <dbReference type="PROSITE-ProRule" id="PRU00335"/>
    </source>
</evidence>
<dbReference type="PANTHER" id="PTHR47506">
    <property type="entry name" value="TRANSCRIPTIONAL REGULATORY PROTEIN"/>
    <property type="match status" value="1"/>
</dbReference>
<dbReference type="Pfam" id="PF16925">
    <property type="entry name" value="TetR_C_13"/>
    <property type="match status" value="1"/>
</dbReference>
<dbReference type="InterPro" id="IPR011075">
    <property type="entry name" value="TetR_C"/>
</dbReference>
<feature type="domain" description="HTH tetR-type" evidence="5">
    <location>
        <begin position="6"/>
        <end position="66"/>
    </location>
</feature>
<reference evidence="6 7" key="1">
    <citation type="submission" date="2016-08" db="EMBL/GenBank/DDBJ databases">
        <authorList>
            <person name="Seilhamer J.J."/>
        </authorList>
    </citation>
    <scope>NUCLEOTIDE SEQUENCE [LARGE SCALE GENOMIC DNA]</scope>
    <source>
        <strain evidence="6 7">HBR26</strain>
    </source>
</reference>
<dbReference type="InterPro" id="IPR001647">
    <property type="entry name" value="HTH_TetR"/>
</dbReference>
<dbReference type="PROSITE" id="PS50977">
    <property type="entry name" value="HTH_TETR_2"/>
    <property type="match status" value="1"/>
</dbReference>
<dbReference type="InterPro" id="IPR009057">
    <property type="entry name" value="Homeodomain-like_sf"/>
</dbReference>
<dbReference type="AlphaFoldDB" id="A0A1C3Y2E9"/>
<evidence type="ECO:0000256" key="1">
    <source>
        <dbReference type="ARBA" id="ARBA00023015"/>
    </source>
</evidence>
<keyword evidence="3" id="KW-0804">Transcription</keyword>
<evidence type="ECO:0000256" key="3">
    <source>
        <dbReference type="ARBA" id="ARBA00023163"/>
    </source>
</evidence>
<name>A0A1C3Y2E9_9HYPH</name>
<feature type="DNA-binding region" description="H-T-H motif" evidence="4">
    <location>
        <begin position="29"/>
        <end position="48"/>
    </location>
</feature>
<dbReference type="Proteomes" id="UP000198723">
    <property type="component" value="Unassembled WGS sequence"/>
</dbReference>
<dbReference type="SUPFAM" id="SSF46689">
    <property type="entry name" value="Homeodomain-like"/>
    <property type="match status" value="1"/>
</dbReference>
<dbReference type="InterPro" id="IPR036271">
    <property type="entry name" value="Tet_transcr_reg_TetR-rel_C_sf"/>
</dbReference>
<dbReference type="Gene3D" id="1.10.357.10">
    <property type="entry name" value="Tetracycline Repressor, domain 2"/>
    <property type="match status" value="1"/>
</dbReference>
<dbReference type="GO" id="GO:0003677">
    <property type="term" value="F:DNA binding"/>
    <property type="evidence" value="ECO:0007669"/>
    <property type="project" value="UniProtKB-UniRule"/>
</dbReference>
<dbReference type="STRING" id="1138170.GA0061105_105110"/>
<gene>
    <name evidence="6" type="ORF">GA0061105_105110</name>
</gene>
<evidence type="ECO:0000259" key="5">
    <source>
        <dbReference type="PROSITE" id="PS50977"/>
    </source>
</evidence>
<evidence type="ECO:0000313" key="6">
    <source>
        <dbReference type="EMBL" id="SCB58643.1"/>
    </source>
</evidence>
<keyword evidence="2 4" id="KW-0238">DNA-binding</keyword>
<dbReference type="EMBL" id="FMAJ01000005">
    <property type="protein sequence ID" value="SCB58643.1"/>
    <property type="molecule type" value="Genomic_DNA"/>
</dbReference>
<keyword evidence="1" id="KW-0805">Transcription regulation</keyword>
<protein>
    <submittedName>
        <fullName evidence="6">Transcriptional regulator, TetR family</fullName>
    </submittedName>
</protein>
<sequence>MARPMKFDLDQAIEIATEAIRAEGYEQASVKALSERLGISRSSFYNTFGSREELFAEVIRRYAPSAPDAPLYGRVEGRILPLIEGVARNICRVRSRDKQGHGCIIVNSICELCPSPAGPAQMLADLATASVERIEELLATAQTQNEIPPEANLRALALALQNMMIGLNVLSKVVRSEEELWLLAETTLKGLGLYPTPGNRPSV</sequence>
<proteinExistence type="predicted"/>
<dbReference type="SUPFAM" id="SSF48498">
    <property type="entry name" value="Tetracyclin repressor-like, C-terminal domain"/>
    <property type="match status" value="1"/>
</dbReference>
<dbReference type="Pfam" id="PF00440">
    <property type="entry name" value="TetR_N"/>
    <property type="match status" value="1"/>
</dbReference>
<organism evidence="6 7">
    <name type="scientific">Rhizobium aethiopicum</name>
    <dbReference type="NCBI Taxonomy" id="1138170"/>
    <lineage>
        <taxon>Bacteria</taxon>
        <taxon>Pseudomonadati</taxon>
        <taxon>Pseudomonadota</taxon>
        <taxon>Alphaproteobacteria</taxon>
        <taxon>Hyphomicrobiales</taxon>
        <taxon>Rhizobiaceae</taxon>
        <taxon>Rhizobium/Agrobacterium group</taxon>
        <taxon>Rhizobium</taxon>
    </lineage>
</organism>
<evidence type="ECO:0000256" key="2">
    <source>
        <dbReference type="ARBA" id="ARBA00023125"/>
    </source>
</evidence>
<dbReference type="Gene3D" id="1.10.10.60">
    <property type="entry name" value="Homeodomain-like"/>
    <property type="match status" value="1"/>
</dbReference>
<accession>A0A1C3Y2E9</accession>
<evidence type="ECO:0000313" key="7">
    <source>
        <dbReference type="Proteomes" id="UP000198723"/>
    </source>
</evidence>
<dbReference type="PANTHER" id="PTHR47506:SF1">
    <property type="entry name" value="HTH-TYPE TRANSCRIPTIONAL REGULATOR YJDC"/>
    <property type="match status" value="1"/>
</dbReference>